<dbReference type="Pfam" id="PF10563">
    <property type="entry name" value="CA_like"/>
    <property type="match status" value="1"/>
</dbReference>
<dbReference type="AlphaFoldDB" id="A0A7L5BWJ0"/>
<gene>
    <name evidence="2" type="ORF">G5B40_01625</name>
</gene>
<proteinExistence type="predicted"/>
<accession>A0A7L5BWJ0</accession>
<evidence type="ECO:0000313" key="2">
    <source>
        <dbReference type="EMBL" id="QIE54254.1"/>
    </source>
</evidence>
<feature type="signal peptide" evidence="1">
    <location>
        <begin position="1"/>
        <end position="19"/>
    </location>
</feature>
<feature type="chain" id="PRO_5029466667" evidence="1">
    <location>
        <begin position="20"/>
        <end position="254"/>
    </location>
</feature>
<keyword evidence="3" id="KW-1185">Reference proteome</keyword>
<keyword evidence="1" id="KW-0732">Signal</keyword>
<name>A0A7L5BWJ0_9RHOB</name>
<evidence type="ECO:0000313" key="3">
    <source>
        <dbReference type="Proteomes" id="UP000503336"/>
    </source>
</evidence>
<organism evidence="2 3">
    <name type="scientific">Pikeienuella piscinae</name>
    <dbReference type="NCBI Taxonomy" id="2748098"/>
    <lineage>
        <taxon>Bacteria</taxon>
        <taxon>Pseudomonadati</taxon>
        <taxon>Pseudomonadota</taxon>
        <taxon>Alphaproteobacteria</taxon>
        <taxon>Rhodobacterales</taxon>
        <taxon>Paracoccaceae</taxon>
        <taxon>Pikeienuella</taxon>
    </lineage>
</organism>
<protein>
    <submittedName>
        <fullName evidence="2">Cadmium carbonic anhydrase</fullName>
    </submittedName>
</protein>
<dbReference type="Proteomes" id="UP000503336">
    <property type="component" value="Chromosome"/>
</dbReference>
<sequence length="254" mass="26718">MRILRSSAVFFVLICMGFAAETQEICEGFGPQSPRDISTKAGQNTKAFALAPSAASLNLCNIHTHTQAEHRGPGFAYASGAGGFRCNGSDALTAAERAPLKGAYKGAAPGDTVEVHWVYSSCDVMPGEGLAACAPQTCAEPQIRVEAQVFLLVNDPEALDFGDYAYAANRVGRPQPKALPDGGVPVIYAGSTTGPAYSASICSPLHVTWSVRPDCVKLDIASLHRWAEANVFNETKSHGVRALVTAPALLSPIE</sequence>
<dbReference type="RefSeq" id="WP_165094219.1">
    <property type="nucleotide sequence ID" value="NZ_CP049056.1"/>
</dbReference>
<reference evidence="2 3" key="1">
    <citation type="submission" date="2020-02" db="EMBL/GenBank/DDBJ databases">
        <title>complete genome sequence of Rhodobacteraceae bacterium.</title>
        <authorList>
            <person name="Park J."/>
            <person name="Kim Y.-S."/>
            <person name="Kim K.-H."/>
        </authorList>
    </citation>
    <scope>NUCLEOTIDE SEQUENCE [LARGE SCALE GENOMIC DNA]</scope>
    <source>
        <strain evidence="2 3">RR4-56</strain>
    </source>
</reference>
<dbReference type="KEGG" id="hdh:G5B40_01625"/>
<dbReference type="EMBL" id="CP049056">
    <property type="protein sequence ID" value="QIE54254.1"/>
    <property type="molecule type" value="Genomic_DNA"/>
</dbReference>
<dbReference type="InterPro" id="IPR018883">
    <property type="entry name" value="Delta_CA"/>
</dbReference>
<evidence type="ECO:0000256" key="1">
    <source>
        <dbReference type="SAM" id="SignalP"/>
    </source>
</evidence>